<dbReference type="PANTHER" id="PTHR36617:SF5">
    <property type="entry name" value="OS05G0421675 PROTEIN"/>
    <property type="match status" value="1"/>
</dbReference>
<name>A0AAD9X7E6_9ROSI</name>
<sequence>MVLRRRKCMMWTGFHYAKSGSDFFKDVSNLATVDHRAHSIIKNGLQVVCGNGERIKLWKDIVWDSIPLKLAFPRIFVLSSNKEGAVKDFGNLEGSKWVWDIKLRRPNFGWEREQWQVFVMSLDNINVRKDFHDTIVWVHCTNGIFSVSSFQRCLKTANVFDGVCSSFQWFLEQSNSFIQQRSTRASLQQQ</sequence>
<dbReference type="Proteomes" id="UP001280121">
    <property type="component" value="Unassembled WGS sequence"/>
</dbReference>
<organism evidence="1 2">
    <name type="scientific">Dipteronia dyeriana</name>
    <dbReference type="NCBI Taxonomy" id="168575"/>
    <lineage>
        <taxon>Eukaryota</taxon>
        <taxon>Viridiplantae</taxon>
        <taxon>Streptophyta</taxon>
        <taxon>Embryophyta</taxon>
        <taxon>Tracheophyta</taxon>
        <taxon>Spermatophyta</taxon>
        <taxon>Magnoliopsida</taxon>
        <taxon>eudicotyledons</taxon>
        <taxon>Gunneridae</taxon>
        <taxon>Pentapetalae</taxon>
        <taxon>rosids</taxon>
        <taxon>malvids</taxon>
        <taxon>Sapindales</taxon>
        <taxon>Sapindaceae</taxon>
        <taxon>Hippocastanoideae</taxon>
        <taxon>Acereae</taxon>
        <taxon>Dipteronia</taxon>
    </lineage>
</organism>
<accession>A0AAD9X7E6</accession>
<evidence type="ECO:0000313" key="1">
    <source>
        <dbReference type="EMBL" id="KAK2654081.1"/>
    </source>
</evidence>
<dbReference type="AlphaFoldDB" id="A0AAD9X7E6"/>
<dbReference type="PANTHER" id="PTHR36617">
    <property type="entry name" value="PROTEIN, PUTATIVE-RELATED"/>
    <property type="match status" value="1"/>
</dbReference>
<protein>
    <submittedName>
        <fullName evidence="1">Uncharacterized protein</fullName>
    </submittedName>
</protein>
<evidence type="ECO:0000313" key="2">
    <source>
        <dbReference type="Proteomes" id="UP001280121"/>
    </source>
</evidence>
<keyword evidence="2" id="KW-1185">Reference proteome</keyword>
<dbReference type="EMBL" id="JANJYI010000004">
    <property type="protein sequence ID" value="KAK2654081.1"/>
    <property type="molecule type" value="Genomic_DNA"/>
</dbReference>
<gene>
    <name evidence="1" type="ORF">Ddye_013937</name>
</gene>
<reference evidence="1" key="1">
    <citation type="journal article" date="2023" name="Plant J.">
        <title>Genome sequences and population genomics provide insights into the demographic history, inbreeding, and mutation load of two 'living fossil' tree species of Dipteronia.</title>
        <authorList>
            <person name="Feng Y."/>
            <person name="Comes H.P."/>
            <person name="Chen J."/>
            <person name="Zhu S."/>
            <person name="Lu R."/>
            <person name="Zhang X."/>
            <person name="Li P."/>
            <person name="Qiu J."/>
            <person name="Olsen K.M."/>
            <person name="Qiu Y."/>
        </authorList>
    </citation>
    <scope>NUCLEOTIDE SEQUENCE</scope>
    <source>
        <strain evidence="1">KIB01</strain>
    </source>
</reference>
<comment type="caution">
    <text evidence="1">The sequence shown here is derived from an EMBL/GenBank/DDBJ whole genome shotgun (WGS) entry which is preliminary data.</text>
</comment>
<proteinExistence type="predicted"/>